<dbReference type="Proteomes" id="UP000766486">
    <property type="component" value="Unassembled WGS sequence"/>
</dbReference>
<dbReference type="PANTHER" id="PTHR37017:SF11">
    <property type="entry name" value="ESTERASE_LIPASE_THIOESTERASE DOMAIN-CONTAINING PROTEIN"/>
    <property type="match status" value="1"/>
</dbReference>
<reference evidence="2 3" key="1">
    <citation type="submission" date="2019-06" db="EMBL/GenBank/DDBJ databases">
        <authorList>
            <person name="Broberg M."/>
        </authorList>
    </citation>
    <scope>NUCLEOTIDE SEQUENCE [LARGE SCALE GENOMIC DNA]</scope>
</reference>
<accession>A0ABY6U9L4</accession>
<gene>
    <name evidence="2" type="ORF">CLO192961_LOCUS218264</name>
</gene>
<dbReference type="EMBL" id="CABFNS010000774">
    <property type="protein sequence ID" value="VUC27774.1"/>
    <property type="molecule type" value="Genomic_DNA"/>
</dbReference>
<organism evidence="2 3">
    <name type="scientific">Bionectria ochroleuca</name>
    <name type="common">Gliocladium roseum</name>
    <dbReference type="NCBI Taxonomy" id="29856"/>
    <lineage>
        <taxon>Eukaryota</taxon>
        <taxon>Fungi</taxon>
        <taxon>Dikarya</taxon>
        <taxon>Ascomycota</taxon>
        <taxon>Pezizomycotina</taxon>
        <taxon>Sordariomycetes</taxon>
        <taxon>Hypocreomycetidae</taxon>
        <taxon>Hypocreales</taxon>
        <taxon>Bionectriaceae</taxon>
        <taxon>Clonostachys</taxon>
    </lineage>
</organism>
<protein>
    <recommendedName>
        <fullName evidence="1">AB hydrolase-1 domain-containing protein</fullName>
    </recommendedName>
</protein>
<dbReference type="InterPro" id="IPR052897">
    <property type="entry name" value="Sec-Metab_Biosynth_Hydrolase"/>
</dbReference>
<dbReference type="Gene3D" id="3.40.50.1820">
    <property type="entry name" value="alpha/beta hydrolase"/>
    <property type="match status" value="1"/>
</dbReference>
<dbReference type="PANTHER" id="PTHR37017">
    <property type="entry name" value="AB HYDROLASE-1 DOMAIN-CONTAINING PROTEIN-RELATED"/>
    <property type="match status" value="1"/>
</dbReference>
<dbReference type="InterPro" id="IPR000073">
    <property type="entry name" value="AB_hydrolase_1"/>
</dbReference>
<evidence type="ECO:0000313" key="2">
    <source>
        <dbReference type="EMBL" id="VUC27774.1"/>
    </source>
</evidence>
<dbReference type="SUPFAM" id="SSF53474">
    <property type="entry name" value="alpha/beta-Hydrolases"/>
    <property type="match status" value="1"/>
</dbReference>
<proteinExistence type="predicted"/>
<evidence type="ECO:0000313" key="3">
    <source>
        <dbReference type="Proteomes" id="UP000766486"/>
    </source>
</evidence>
<sequence>MSSPIFVLVPGAFGTPSAYDKLVPYLEKAGFATMPEPYPSCNHSNPSIASCQEDITSLREKIILPILEQGSDVILVVHSYGGAVGGAAATGLDKKTRAANGLPGGVIGLIYIAGNVLLEGESLIQAVGGAYPPYIKTDKPSPGLSLIEPAMDVLYNDCGQALAPELEAAVKPHAQLAFETGPTAPAWADAAFEGRRTYIRTEDDCCIPASLQDAWMEKSGVKWDVVHFKSSHMPFVSKPKDLAEQLVKSANGYLAL</sequence>
<keyword evidence="3" id="KW-1185">Reference proteome</keyword>
<name>A0ABY6U9L4_BIOOC</name>
<comment type="caution">
    <text evidence="2">The sequence shown here is derived from an EMBL/GenBank/DDBJ whole genome shotgun (WGS) entry which is preliminary data.</text>
</comment>
<feature type="domain" description="AB hydrolase-1" evidence="1">
    <location>
        <begin position="6"/>
        <end position="244"/>
    </location>
</feature>
<dbReference type="Pfam" id="PF12697">
    <property type="entry name" value="Abhydrolase_6"/>
    <property type="match status" value="1"/>
</dbReference>
<evidence type="ECO:0000259" key="1">
    <source>
        <dbReference type="Pfam" id="PF12697"/>
    </source>
</evidence>
<dbReference type="InterPro" id="IPR029058">
    <property type="entry name" value="AB_hydrolase_fold"/>
</dbReference>